<name>A0A9X0DRL5_9HELO</name>
<proteinExistence type="predicted"/>
<evidence type="ECO:0000313" key="2">
    <source>
        <dbReference type="Proteomes" id="UP001152300"/>
    </source>
</evidence>
<dbReference type="SUPFAM" id="SSF52540">
    <property type="entry name" value="P-loop containing nucleoside triphosphate hydrolases"/>
    <property type="match status" value="1"/>
</dbReference>
<dbReference type="InterPro" id="IPR027417">
    <property type="entry name" value="P-loop_NTPase"/>
</dbReference>
<accession>A0A9X0DRL5</accession>
<dbReference type="OrthoDB" id="3564277at2759"/>
<evidence type="ECO:0000313" key="1">
    <source>
        <dbReference type="EMBL" id="KAJ8070548.1"/>
    </source>
</evidence>
<comment type="caution">
    <text evidence="1">The sequence shown here is derived from an EMBL/GenBank/DDBJ whole genome shotgun (WGS) entry which is preliminary data.</text>
</comment>
<organism evidence="1 2">
    <name type="scientific">Sclerotinia nivalis</name>
    <dbReference type="NCBI Taxonomy" id="352851"/>
    <lineage>
        <taxon>Eukaryota</taxon>
        <taxon>Fungi</taxon>
        <taxon>Dikarya</taxon>
        <taxon>Ascomycota</taxon>
        <taxon>Pezizomycotina</taxon>
        <taxon>Leotiomycetes</taxon>
        <taxon>Helotiales</taxon>
        <taxon>Sclerotiniaceae</taxon>
        <taxon>Sclerotinia</taxon>
    </lineage>
</organism>
<reference evidence="1" key="1">
    <citation type="submission" date="2022-11" db="EMBL/GenBank/DDBJ databases">
        <title>Genome Resource of Sclerotinia nivalis Strain SnTB1, a Plant Pathogen Isolated from American Ginseng.</title>
        <authorList>
            <person name="Fan S."/>
        </authorList>
    </citation>
    <scope>NUCLEOTIDE SEQUENCE</scope>
    <source>
        <strain evidence="1">SnTB1</strain>
    </source>
</reference>
<sequence>MEVWSKVSLMHDNRVMSHVDMLGPLASEIMTKFTAPDQLRAINYLKNAPTNVHQKTVAIVEGFPGVGKTEFLAYVIVTMLTQQPKFPIACISAANQPTDVLASASTEQLKTSVLRNLNTHPF</sequence>
<keyword evidence="2" id="KW-1185">Reference proteome</keyword>
<gene>
    <name evidence="1" type="ORF">OCU04_000922</name>
</gene>
<protein>
    <submittedName>
        <fullName evidence="1">Uncharacterized protein</fullName>
    </submittedName>
</protein>
<dbReference type="EMBL" id="JAPEIS010000001">
    <property type="protein sequence ID" value="KAJ8070548.1"/>
    <property type="molecule type" value="Genomic_DNA"/>
</dbReference>
<dbReference type="AlphaFoldDB" id="A0A9X0DRL5"/>
<dbReference type="Proteomes" id="UP001152300">
    <property type="component" value="Unassembled WGS sequence"/>
</dbReference>
<dbReference type="Gene3D" id="3.40.50.300">
    <property type="entry name" value="P-loop containing nucleotide triphosphate hydrolases"/>
    <property type="match status" value="1"/>
</dbReference>